<feature type="region of interest" description="Disordered" evidence="1">
    <location>
        <begin position="28"/>
        <end position="67"/>
    </location>
</feature>
<evidence type="ECO:0000259" key="3">
    <source>
        <dbReference type="Pfam" id="PF22599"/>
    </source>
</evidence>
<comment type="caution">
    <text evidence="4">The sequence shown here is derived from an EMBL/GenBank/DDBJ whole genome shotgun (WGS) entry which is preliminary data.</text>
</comment>
<feature type="chain" id="PRO_5038751895" description="SecDF P1 head subdomain domain-containing protein" evidence="2">
    <location>
        <begin position="23"/>
        <end position="202"/>
    </location>
</feature>
<keyword evidence="2" id="KW-0732">Signal</keyword>
<sequence length="202" mass="20088">MVNAPRALLTTAPITTAALLLAAGCGGAASAPDRASSSAGGTASASSSPSPSSTQSSSPASSASGLSAAHPGHLVLVPADTLGRCPASRPTGVVCRQTTAYRFQPGAVRRVAVVRADAGQGASGQWTVEVDLDAAGTRTLRQVTTSASRTREFVLLMPSTRGPVITAAQVQAPVGGGKLQITGTGSRASAVEIVNQITRTAR</sequence>
<organism evidence="4 5">
    <name type="scientific">Nocardioides mangrovicus</name>
    <dbReference type="NCBI Taxonomy" id="2478913"/>
    <lineage>
        <taxon>Bacteria</taxon>
        <taxon>Bacillati</taxon>
        <taxon>Actinomycetota</taxon>
        <taxon>Actinomycetes</taxon>
        <taxon>Propionibacteriales</taxon>
        <taxon>Nocardioidaceae</taxon>
        <taxon>Nocardioides</taxon>
    </lineage>
</organism>
<dbReference type="AlphaFoldDB" id="A0A3L8P195"/>
<protein>
    <recommendedName>
        <fullName evidence="3">SecDF P1 head subdomain domain-containing protein</fullName>
    </recommendedName>
</protein>
<dbReference type="Gene3D" id="3.30.1360.200">
    <property type="match status" value="1"/>
</dbReference>
<dbReference type="OrthoDB" id="3543927at2"/>
<dbReference type="PROSITE" id="PS51257">
    <property type="entry name" value="PROKAR_LIPOPROTEIN"/>
    <property type="match status" value="1"/>
</dbReference>
<dbReference type="EMBL" id="RDBE01000010">
    <property type="protein sequence ID" value="RLV48168.1"/>
    <property type="molecule type" value="Genomic_DNA"/>
</dbReference>
<evidence type="ECO:0000256" key="1">
    <source>
        <dbReference type="SAM" id="MobiDB-lite"/>
    </source>
</evidence>
<gene>
    <name evidence="4" type="ORF">D9V37_19025</name>
</gene>
<evidence type="ECO:0000313" key="5">
    <source>
        <dbReference type="Proteomes" id="UP000281708"/>
    </source>
</evidence>
<feature type="signal peptide" evidence="2">
    <location>
        <begin position="1"/>
        <end position="22"/>
    </location>
</feature>
<dbReference type="RefSeq" id="WP_121807673.1">
    <property type="nucleotide sequence ID" value="NZ_RDBE01000010.1"/>
</dbReference>
<feature type="domain" description="SecDF P1 head subdomain" evidence="3">
    <location>
        <begin position="113"/>
        <end position="197"/>
    </location>
</feature>
<name>A0A3L8P195_9ACTN</name>
<dbReference type="Pfam" id="PF22599">
    <property type="entry name" value="SecDF_P1_head"/>
    <property type="match status" value="1"/>
</dbReference>
<keyword evidence="5" id="KW-1185">Reference proteome</keyword>
<reference evidence="4 5" key="1">
    <citation type="submission" date="2018-10" db="EMBL/GenBank/DDBJ databases">
        <title>Marmoricola sp. 4Q3S-7 whole genome shotgun sequence.</title>
        <authorList>
            <person name="Li F."/>
        </authorList>
    </citation>
    <scope>NUCLEOTIDE SEQUENCE [LARGE SCALE GENOMIC DNA]</scope>
    <source>
        <strain evidence="4 5">4Q3S-7</strain>
    </source>
</reference>
<accession>A0A3L8P195</accession>
<dbReference type="Proteomes" id="UP000281708">
    <property type="component" value="Unassembled WGS sequence"/>
</dbReference>
<proteinExistence type="predicted"/>
<dbReference type="InterPro" id="IPR054384">
    <property type="entry name" value="SecDF_P1_head"/>
</dbReference>
<evidence type="ECO:0000256" key="2">
    <source>
        <dbReference type="SAM" id="SignalP"/>
    </source>
</evidence>
<evidence type="ECO:0000313" key="4">
    <source>
        <dbReference type="EMBL" id="RLV48168.1"/>
    </source>
</evidence>